<keyword evidence="1" id="KW-1133">Transmembrane helix</keyword>
<protein>
    <submittedName>
        <fullName evidence="2">Uncharacterized protein</fullName>
    </submittedName>
</protein>
<evidence type="ECO:0000313" key="3">
    <source>
        <dbReference type="Proteomes" id="UP000509597"/>
    </source>
</evidence>
<reference evidence="2 3" key="1">
    <citation type="submission" date="2020-07" db="EMBL/GenBank/DDBJ databases">
        <title>Complete genome sequence of Chitinibacter sp. 2T18.</title>
        <authorList>
            <person name="Bae J.-W."/>
            <person name="Choi J.-W."/>
        </authorList>
    </citation>
    <scope>NUCLEOTIDE SEQUENCE [LARGE SCALE GENOMIC DNA]</scope>
    <source>
        <strain evidence="2 3">2T18</strain>
    </source>
</reference>
<keyword evidence="1" id="KW-0812">Transmembrane</keyword>
<accession>A0A7H9BH47</accession>
<gene>
    <name evidence="2" type="ORF">HQ393_04525</name>
</gene>
<evidence type="ECO:0000256" key="1">
    <source>
        <dbReference type="SAM" id="Phobius"/>
    </source>
</evidence>
<dbReference type="RefSeq" id="WP_179357658.1">
    <property type="nucleotide sequence ID" value="NZ_CP058627.1"/>
</dbReference>
<keyword evidence="3" id="KW-1185">Reference proteome</keyword>
<dbReference type="KEGG" id="chiz:HQ393_04525"/>
<keyword evidence="1" id="KW-0472">Membrane</keyword>
<dbReference type="AlphaFoldDB" id="A0A7H9BH47"/>
<evidence type="ECO:0000313" key="2">
    <source>
        <dbReference type="EMBL" id="QLG87576.1"/>
    </source>
</evidence>
<dbReference type="EMBL" id="CP058627">
    <property type="protein sequence ID" value="QLG87576.1"/>
    <property type="molecule type" value="Genomic_DNA"/>
</dbReference>
<proteinExistence type="predicted"/>
<organism evidence="2 3">
    <name type="scientific">Chitinibacter bivalviorum</name>
    <dbReference type="NCBI Taxonomy" id="2739434"/>
    <lineage>
        <taxon>Bacteria</taxon>
        <taxon>Pseudomonadati</taxon>
        <taxon>Pseudomonadota</taxon>
        <taxon>Betaproteobacteria</taxon>
        <taxon>Neisseriales</taxon>
        <taxon>Chitinibacteraceae</taxon>
        <taxon>Chitinibacter</taxon>
    </lineage>
</organism>
<feature type="transmembrane region" description="Helical" evidence="1">
    <location>
        <begin position="46"/>
        <end position="65"/>
    </location>
</feature>
<sequence length="140" mass="15104">MLIAATLLMTSNQLVAGHATRAKMTATLETILNRAAKSGVGIQASLFAILILIVPILAIAIFAIYQPQIEKNAFVNLTEIARLKSSQIETWLGRIQADGALLSSDPKIVSQINAIFSGKESANKPGYAQVLFERMRSTYG</sequence>
<name>A0A7H9BH47_9NEIS</name>
<dbReference type="Proteomes" id="UP000509597">
    <property type="component" value="Chromosome"/>
</dbReference>